<gene>
    <name evidence="2" type="ORF">PoMZ_08743</name>
</gene>
<organism evidence="2 3">
    <name type="scientific">Pyricularia oryzae</name>
    <name type="common">Rice blast fungus</name>
    <name type="synonym">Magnaporthe oryzae</name>
    <dbReference type="NCBI Taxonomy" id="318829"/>
    <lineage>
        <taxon>Eukaryota</taxon>
        <taxon>Fungi</taxon>
        <taxon>Dikarya</taxon>
        <taxon>Ascomycota</taxon>
        <taxon>Pezizomycotina</taxon>
        <taxon>Sordariomycetes</taxon>
        <taxon>Sordariomycetidae</taxon>
        <taxon>Magnaporthales</taxon>
        <taxon>Pyriculariaceae</taxon>
        <taxon>Pyricularia</taxon>
    </lineage>
</organism>
<sequence>NTAAFPVGERENVLPKGQGTPEAARTSQSSLRSVVMSRRGPFDGLLSSHHPRLRTGGNGREQQAAESSLRIWDLFHA</sequence>
<feature type="non-terminal residue" evidence="2">
    <location>
        <position position="77"/>
    </location>
</feature>
<feature type="region of interest" description="Disordered" evidence="1">
    <location>
        <begin position="1"/>
        <end position="67"/>
    </location>
</feature>
<dbReference type="Proteomes" id="UP000294847">
    <property type="component" value="Chromosome 4"/>
</dbReference>
<protein>
    <submittedName>
        <fullName evidence="2">Uncharacterized protein</fullName>
    </submittedName>
</protein>
<dbReference type="EMBL" id="CP034207">
    <property type="protein sequence ID" value="QBZ61785.1"/>
    <property type="molecule type" value="Genomic_DNA"/>
</dbReference>
<dbReference type="AlphaFoldDB" id="A0A4P7NIF2"/>
<feature type="non-terminal residue" evidence="2">
    <location>
        <position position="1"/>
    </location>
</feature>
<evidence type="ECO:0000256" key="1">
    <source>
        <dbReference type="SAM" id="MobiDB-lite"/>
    </source>
</evidence>
<name>A0A4P7NIF2_PYROR</name>
<evidence type="ECO:0000313" key="2">
    <source>
        <dbReference type="EMBL" id="QBZ61785.1"/>
    </source>
</evidence>
<evidence type="ECO:0000313" key="3">
    <source>
        <dbReference type="Proteomes" id="UP000294847"/>
    </source>
</evidence>
<reference evidence="2 3" key="1">
    <citation type="journal article" date="2019" name="Mol. Biol. Evol.">
        <title>Blast fungal genomes show frequent chromosomal changes, gene gains and losses, and effector gene turnover.</title>
        <authorList>
            <person name="Gomez Luciano L.B."/>
            <person name="Jason Tsai I."/>
            <person name="Chuma I."/>
            <person name="Tosa Y."/>
            <person name="Chen Y.H."/>
            <person name="Li J.Y."/>
            <person name="Li M.Y."/>
            <person name="Jade Lu M.Y."/>
            <person name="Nakayashiki H."/>
            <person name="Li W.H."/>
        </authorList>
    </citation>
    <scope>NUCLEOTIDE SEQUENCE [LARGE SCALE GENOMIC DNA]</scope>
    <source>
        <strain evidence="2">MZ5-1-6</strain>
    </source>
</reference>
<accession>A0A4P7NIF2</accession>
<proteinExistence type="predicted"/>